<dbReference type="WBParaSite" id="SSLN_0001287601-mRNA-1">
    <property type="protein sequence ID" value="SSLN_0001287601-mRNA-1"/>
    <property type="gene ID" value="SSLN_0001287601"/>
</dbReference>
<evidence type="ECO:0000313" key="3">
    <source>
        <dbReference type="Proteomes" id="UP000275846"/>
    </source>
</evidence>
<reference evidence="2 3" key="2">
    <citation type="submission" date="2018-11" db="EMBL/GenBank/DDBJ databases">
        <authorList>
            <consortium name="Pathogen Informatics"/>
        </authorList>
    </citation>
    <scope>NUCLEOTIDE SEQUENCE [LARGE SCALE GENOMIC DNA]</scope>
    <source>
        <strain evidence="2 3">NST_G2</strain>
    </source>
</reference>
<name>A0A183T7G1_SCHSO</name>
<proteinExistence type="predicted"/>
<dbReference type="EMBL" id="UYSU01037251">
    <property type="protein sequence ID" value="VDL98794.1"/>
    <property type="molecule type" value="Genomic_DNA"/>
</dbReference>
<gene>
    <name evidence="2" type="ORF">SSLN_LOCUS12409</name>
</gene>
<evidence type="ECO:0000313" key="4">
    <source>
        <dbReference type="WBParaSite" id="SSLN_0001287601-mRNA-1"/>
    </source>
</evidence>
<sequence length="74" mass="7438">MCGGTPRSGSGTPTPLYGIRARCGGTPRGGSGHVVFMAPPLCGNRARCGGTPRGGSGRASRLRPLPSPVFLTLS</sequence>
<feature type="region of interest" description="Disordered" evidence="1">
    <location>
        <begin position="48"/>
        <end position="74"/>
    </location>
</feature>
<keyword evidence="3" id="KW-1185">Reference proteome</keyword>
<dbReference type="Proteomes" id="UP000275846">
    <property type="component" value="Unassembled WGS sequence"/>
</dbReference>
<evidence type="ECO:0000256" key="1">
    <source>
        <dbReference type="SAM" id="MobiDB-lite"/>
    </source>
</evidence>
<reference evidence="4" key="1">
    <citation type="submission" date="2016-06" db="UniProtKB">
        <authorList>
            <consortium name="WormBaseParasite"/>
        </authorList>
    </citation>
    <scope>IDENTIFICATION</scope>
</reference>
<protein>
    <submittedName>
        <fullName evidence="2 4">Uncharacterized protein</fullName>
    </submittedName>
</protein>
<dbReference type="AlphaFoldDB" id="A0A183T7G1"/>
<accession>A0A183T7G1</accession>
<organism evidence="4">
    <name type="scientific">Schistocephalus solidus</name>
    <name type="common">Tapeworm</name>
    <dbReference type="NCBI Taxonomy" id="70667"/>
    <lineage>
        <taxon>Eukaryota</taxon>
        <taxon>Metazoa</taxon>
        <taxon>Spiralia</taxon>
        <taxon>Lophotrochozoa</taxon>
        <taxon>Platyhelminthes</taxon>
        <taxon>Cestoda</taxon>
        <taxon>Eucestoda</taxon>
        <taxon>Diphyllobothriidea</taxon>
        <taxon>Diphyllobothriidae</taxon>
        <taxon>Schistocephalus</taxon>
    </lineage>
</organism>
<evidence type="ECO:0000313" key="2">
    <source>
        <dbReference type="EMBL" id="VDL98794.1"/>
    </source>
</evidence>